<keyword evidence="1" id="KW-0472">Membrane</keyword>
<keyword evidence="1" id="KW-1133">Transmembrane helix</keyword>
<keyword evidence="2" id="KW-0614">Plasmid</keyword>
<reference evidence="2" key="1">
    <citation type="submission" date="2016-10" db="EMBL/GenBank/DDBJ databases">
        <title>Evolution and Comparative Genomics of Conjugative MDR Plasmids in Vibrio species.</title>
        <authorList>
            <person name="Li R."/>
            <person name="Ye L."/>
            <person name="Wong M.Ho.Yin."/>
            <person name="Zheng Z."/>
            <person name="Chan E.Wai.Chi."/>
            <person name="Chen S."/>
        </authorList>
    </citation>
    <scope>NUCLEOTIDE SEQUENCE</scope>
    <source>
        <plasmid evidence="3">pVAS114</plasmid>
        <plasmid evidence="2">pVAS19</plasmid>
    </source>
</reference>
<dbReference type="AlphaFoldDB" id="A0A1P8DP11"/>
<evidence type="ECO:0008006" key="4">
    <source>
        <dbReference type="Google" id="ProtNLM"/>
    </source>
</evidence>
<dbReference type="EMBL" id="KX957968">
    <property type="protein sequence ID" value="APU90861.1"/>
    <property type="molecule type" value="Genomic_DNA"/>
</dbReference>
<dbReference type="EMBL" id="KX957969">
    <property type="protein sequence ID" value="APU91072.1"/>
    <property type="molecule type" value="Genomic_DNA"/>
</dbReference>
<sequence>MRHILNLVALAVILLGVAMIETNDNQWGLAVISVAVVFWLMPLLRLVHKNAVVMVVFWSGVAYFSWQVAVVALLAFVVFSATASIKRVPNTPAIKKQRFIVNPSSGLVMKNKHFDIAGNGFAIL</sequence>
<protein>
    <recommendedName>
        <fullName evidence="4">Permease</fullName>
    </recommendedName>
</protein>
<keyword evidence="1" id="KW-0812">Transmembrane</keyword>
<name>A0A1P8DP11_VIBAL</name>
<dbReference type="RefSeq" id="WP_052715035.1">
    <property type="nucleotide sequence ID" value="NZ_JAFLNX010000011.1"/>
</dbReference>
<feature type="transmembrane region" description="Helical" evidence="1">
    <location>
        <begin position="55"/>
        <end position="79"/>
    </location>
</feature>
<accession>A0A1P8DP11</accession>
<evidence type="ECO:0000313" key="2">
    <source>
        <dbReference type="EMBL" id="APU90861.1"/>
    </source>
</evidence>
<geneLocation type="plasmid" evidence="3">
    <name>pVAS114</name>
</geneLocation>
<geneLocation type="plasmid" evidence="2">
    <name>pVAS19</name>
</geneLocation>
<organism evidence="2">
    <name type="scientific">Vibrio alginolyticus</name>
    <dbReference type="NCBI Taxonomy" id="663"/>
    <lineage>
        <taxon>Bacteria</taxon>
        <taxon>Pseudomonadati</taxon>
        <taxon>Pseudomonadota</taxon>
        <taxon>Gammaproteobacteria</taxon>
        <taxon>Vibrionales</taxon>
        <taxon>Vibrionaceae</taxon>
        <taxon>Vibrio</taxon>
    </lineage>
</organism>
<evidence type="ECO:0000256" key="1">
    <source>
        <dbReference type="SAM" id="Phobius"/>
    </source>
</evidence>
<feature type="transmembrane region" description="Helical" evidence="1">
    <location>
        <begin position="29"/>
        <end position="48"/>
    </location>
</feature>
<proteinExistence type="predicted"/>
<evidence type="ECO:0000313" key="3">
    <source>
        <dbReference type="EMBL" id="APU91072.1"/>
    </source>
</evidence>